<keyword evidence="3" id="KW-1185">Reference proteome</keyword>
<dbReference type="OrthoDB" id="9785826at2"/>
<dbReference type="InterPro" id="IPR036291">
    <property type="entry name" value="NAD(P)-bd_dom_sf"/>
</dbReference>
<dbReference type="RefSeq" id="WP_151177839.1">
    <property type="nucleotide sequence ID" value="NZ_CP042906.1"/>
</dbReference>
<dbReference type="PRINTS" id="PR00081">
    <property type="entry name" value="GDHRDH"/>
</dbReference>
<dbReference type="GO" id="GO:0016616">
    <property type="term" value="F:oxidoreductase activity, acting on the CH-OH group of donors, NAD or NADP as acceptor"/>
    <property type="evidence" value="ECO:0007669"/>
    <property type="project" value="TreeGrafter"/>
</dbReference>
<comment type="similarity">
    <text evidence="1">Belongs to the short-chain dehydrogenases/reductases (SDR) family.</text>
</comment>
<dbReference type="PANTHER" id="PTHR45458:SF1">
    <property type="entry name" value="SHORT CHAIN DEHYDROGENASE"/>
    <property type="match status" value="1"/>
</dbReference>
<sequence length="223" mass="23814">MHTVLVTGANRGIGLEFVRQYAEEGWRVHACARDPKAAKELAAIKGDVTMHRLEVADDRQIAHLVKELKGDAIDILVNNAGVGGSDGSTDPDDWLRVFHINSIAPVRVAEALLPNLEMGSAKIVLSLTSRMGSIADNGSGGSYAYRSSKAALNAAMKSLAIDWKRRGVIVVVAHPGWVKTDMGGPSAQISPQRSVAGLRQKLSALKPADSGSFFNYDGSTLPW</sequence>
<evidence type="ECO:0000313" key="2">
    <source>
        <dbReference type="EMBL" id="QEX17596.1"/>
    </source>
</evidence>
<dbReference type="KEGG" id="htq:FRZ44_28980"/>
<dbReference type="Pfam" id="PF00106">
    <property type="entry name" value="adh_short"/>
    <property type="match status" value="1"/>
</dbReference>
<organism evidence="2 3">
    <name type="scientific">Hypericibacter terrae</name>
    <dbReference type="NCBI Taxonomy" id="2602015"/>
    <lineage>
        <taxon>Bacteria</taxon>
        <taxon>Pseudomonadati</taxon>
        <taxon>Pseudomonadota</taxon>
        <taxon>Alphaproteobacteria</taxon>
        <taxon>Rhodospirillales</taxon>
        <taxon>Dongiaceae</taxon>
        <taxon>Hypericibacter</taxon>
    </lineage>
</organism>
<dbReference type="EMBL" id="CP042906">
    <property type="protein sequence ID" value="QEX17596.1"/>
    <property type="molecule type" value="Genomic_DNA"/>
</dbReference>
<dbReference type="InterPro" id="IPR052184">
    <property type="entry name" value="SDR_enzymes"/>
</dbReference>
<dbReference type="PRINTS" id="PR00080">
    <property type="entry name" value="SDRFAMILY"/>
</dbReference>
<dbReference type="Gene3D" id="3.40.50.720">
    <property type="entry name" value="NAD(P)-binding Rossmann-like Domain"/>
    <property type="match status" value="1"/>
</dbReference>
<dbReference type="AlphaFoldDB" id="A0A5J6MRV1"/>
<name>A0A5J6MRV1_9PROT</name>
<dbReference type="PANTHER" id="PTHR45458">
    <property type="entry name" value="SHORT-CHAIN DEHYDROGENASE/REDUCTASE SDR"/>
    <property type="match status" value="1"/>
</dbReference>
<dbReference type="Proteomes" id="UP000326202">
    <property type="component" value="Chromosome"/>
</dbReference>
<proteinExistence type="inferred from homology"/>
<protein>
    <submittedName>
        <fullName evidence="2">Short-chain dehydrogenase</fullName>
    </submittedName>
</protein>
<dbReference type="CDD" id="cd05325">
    <property type="entry name" value="carb_red_sniffer_like_SDR_c"/>
    <property type="match status" value="1"/>
</dbReference>
<evidence type="ECO:0000313" key="3">
    <source>
        <dbReference type="Proteomes" id="UP000326202"/>
    </source>
</evidence>
<evidence type="ECO:0000256" key="1">
    <source>
        <dbReference type="RuleBase" id="RU000363"/>
    </source>
</evidence>
<gene>
    <name evidence="2" type="ORF">FRZ44_28980</name>
</gene>
<dbReference type="SUPFAM" id="SSF51735">
    <property type="entry name" value="NAD(P)-binding Rossmann-fold domains"/>
    <property type="match status" value="1"/>
</dbReference>
<dbReference type="InterPro" id="IPR002347">
    <property type="entry name" value="SDR_fam"/>
</dbReference>
<reference evidence="2 3" key="1">
    <citation type="submission" date="2019-08" db="EMBL/GenBank/DDBJ databases">
        <title>Hyperibacter terrae gen. nov., sp. nov. and Hyperibacter viscosus sp. nov., two new members in the family Rhodospirillaceae isolated from the rhizosphere of Hypericum perforatum.</title>
        <authorList>
            <person name="Noviana Z."/>
        </authorList>
    </citation>
    <scope>NUCLEOTIDE SEQUENCE [LARGE SCALE GENOMIC DNA]</scope>
    <source>
        <strain evidence="2 3">R5913</strain>
    </source>
</reference>
<accession>A0A5J6MRV1</accession>